<dbReference type="InterPro" id="IPR052077">
    <property type="entry name" value="CcrZ_PhaseVar_Mediator"/>
</dbReference>
<reference evidence="2 3" key="1">
    <citation type="submission" date="2015-12" db="EMBL/GenBank/DDBJ databases">
        <title>Intraspecies pangenome expansion in the marine bacterium Alteromonas.</title>
        <authorList>
            <person name="Lopez-Perez M."/>
            <person name="Rodriguez-Valera F."/>
        </authorList>
    </citation>
    <scope>NUCLEOTIDE SEQUENCE [LARGE SCALE GENOMIC DNA]</scope>
    <source>
        <strain evidence="2 3">UM8</strain>
    </source>
</reference>
<dbReference type="Pfam" id="PF01636">
    <property type="entry name" value="APH"/>
    <property type="match status" value="1"/>
</dbReference>
<evidence type="ECO:0000313" key="3">
    <source>
        <dbReference type="Proteomes" id="UP000061468"/>
    </source>
</evidence>
<dbReference type="InterPro" id="IPR011009">
    <property type="entry name" value="Kinase-like_dom_sf"/>
</dbReference>
<proteinExistence type="predicted"/>
<sequence length="304" mass="34622">MDIIATLRKALKLSDSAQLSVHPSGAVNHVYRLQNVALHYEGTERKLQFHSVSEKAFRHRQTGQVVEGEQNQGRDPKQSCCVGDFAVKWLGDDRFSGIDRTYQFALQKKLCRLGLAPQPIWLSDDETIWVEQWQSDTTNPSLTPQCLAQTLASVHQLSIKAHPLKLAARWQHYIDIAKLNTDSTLYQKARRLRPKVLQSEQAENDSVLCHNDLAVNHILIRRDNTLTVIDWEYAAMGNRYFDLASCALINKLDSMTSTELVKRYADIMRINQQIALAEFNLHKEIVSVTNDLWFAALKANDALI</sequence>
<evidence type="ECO:0000259" key="1">
    <source>
        <dbReference type="Pfam" id="PF01636"/>
    </source>
</evidence>
<gene>
    <name evidence="2" type="ORF">AV942_05610</name>
</gene>
<evidence type="ECO:0000313" key="2">
    <source>
        <dbReference type="EMBL" id="AMJ77828.1"/>
    </source>
</evidence>
<keyword evidence="2" id="KW-0418">Kinase</keyword>
<accession>A0AAC9F6T8</accession>
<dbReference type="AlphaFoldDB" id="A0AAC9F6T8"/>
<dbReference type="GO" id="GO:0016301">
    <property type="term" value="F:kinase activity"/>
    <property type="evidence" value="ECO:0007669"/>
    <property type="project" value="UniProtKB-KW"/>
</dbReference>
<keyword evidence="2" id="KW-0808">Transferase</keyword>
<dbReference type="EMBL" id="CP013928">
    <property type="protein sequence ID" value="AMJ77828.1"/>
    <property type="molecule type" value="Genomic_DNA"/>
</dbReference>
<organism evidence="2 3">
    <name type="scientific">Alteromonas mediterranea</name>
    <dbReference type="NCBI Taxonomy" id="314275"/>
    <lineage>
        <taxon>Bacteria</taxon>
        <taxon>Pseudomonadati</taxon>
        <taxon>Pseudomonadota</taxon>
        <taxon>Gammaproteobacteria</taxon>
        <taxon>Alteromonadales</taxon>
        <taxon>Alteromonadaceae</taxon>
        <taxon>Alteromonas/Salinimonas group</taxon>
        <taxon>Alteromonas</taxon>
    </lineage>
</organism>
<dbReference type="InterPro" id="IPR002575">
    <property type="entry name" value="Aminoglycoside_PTrfase"/>
</dbReference>
<protein>
    <submittedName>
        <fullName evidence="2">Choline kinase</fullName>
    </submittedName>
</protein>
<dbReference type="Proteomes" id="UP000061468">
    <property type="component" value="Chromosome"/>
</dbReference>
<feature type="domain" description="Aminoglycoside phosphotransferase" evidence="1">
    <location>
        <begin position="147"/>
        <end position="263"/>
    </location>
</feature>
<dbReference type="PANTHER" id="PTHR40086:SF1">
    <property type="entry name" value="CELL CYCLE REGULATOR CCRZ"/>
    <property type="match status" value="1"/>
</dbReference>
<dbReference type="PANTHER" id="PTHR40086">
    <property type="entry name" value="PHOSPHOTRANSFERASE YTMP-RELATED"/>
    <property type="match status" value="1"/>
</dbReference>
<name>A0AAC9F6T8_9ALTE</name>
<dbReference type="SUPFAM" id="SSF56112">
    <property type="entry name" value="Protein kinase-like (PK-like)"/>
    <property type="match status" value="1"/>
</dbReference>
<dbReference type="Gene3D" id="3.90.1200.10">
    <property type="match status" value="1"/>
</dbReference>